<evidence type="ECO:0000313" key="2">
    <source>
        <dbReference type="Proteomes" id="UP001271274"/>
    </source>
</evidence>
<accession>A0ABU4P1B0</accession>
<organism evidence="1 2">
    <name type="scientific">Streptomyces europaeiscabiei</name>
    <dbReference type="NCBI Taxonomy" id="146819"/>
    <lineage>
        <taxon>Bacteria</taxon>
        <taxon>Bacillati</taxon>
        <taxon>Actinomycetota</taxon>
        <taxon>Actinomycetes</taxon>
        <taxon>Kitasatosporales</taxon>
        <taxon>Streptomycetaceae</taxon>
        <taxon>Streptomyces</taxon>
    </lineage>
</organism>
<name>A0ABU4P1B0_9ACTN</name>
<keyword evidence="2" id="KW-1185">Reference proteome</keyword>
<protein>
    <recommendedName>
        <fullName evidence="3">Secreted protein</fullName>
    </recommendedName>
</protein>
<comment type="caution">
    <text evidence="1">The sequence shown here is derived from an EMBL/GenBank/DDBJ whole genome shotgun (WGS) entry which is preliminary data.</text>
</comment>
<dbReference type="EMBL" id="JARAYU010000041">
    <property type="protein sequence ID" value="MDX3707105.1"/>
    <property type="molecule type" value="Genomic_DNA"/>
</dbReference>
<evidence type="ECO:0008006" key="3">
    <source>
        <dbReference type="Google" id="ProtNLM"/>
    </source>
</evidence>
<sequence length="452" mass="48563">MPLTEELQDDFDDNVVDPVKWPDNYNDGPGGLPTEVGGRARVPCDIDFAAYASAPVYQMEDSHAFVQAFPPPGAGMVEAYCQLLVLSSVSGTQAVFQIDAASSLVLMTIHVGFVDEGGRTIPYDPAQHAWIRIREASGTLYWDTSPDGRGWTNQHTVTSPSWVSDTDLQIQLLAHCSPLVTGAGPTGLYAEFDDLNIAPTLADGYTVAIDWNNDGDYSGTAENVTEDVLASGPVVFQYGRDQARALSPPAVGTLGFTLCNADRIFSPENPDSPISNDIAPAAPIKVEEVINNTLYPLMTGRVDLFDIRTDRGDRSAVITGLDGLALLRGTKISTGLYQAQRTGTLVGVILDTIGWGAPRDLDLGATHVPWWWANQDDAFDMLTELLVSEGPPSIAFISPDGTFVFRDRHHRLLRAASLTSQATFAQTPTADQCCDLDPGFGEGGFGDCGFGE</sequence>
<gene>
    <name evidence="1" type="ORF">PV662_47050</name>
</gene>
<dbReference type="Proteomes" id="UP001271274">
    <property type="component" value="Unassembled WGS sequence"/>
</dbReference>
<dbReference type="RefSeq" id="WP_319063906.1">
    <property type="nucleotide sequence ID" value="NZ_JARAUS010000041.1"/>
</dbReference>
<proteinExistence type="predicted"/>
<dbReference type="SUPFAM" id="SSF69279">
    <property type="entry name" value="Phage tail proteins"/>
    <property type="match status" value="1"/>
</dbReference>
<evidence type="ECO:0000313" key="1">
    <source>
        <dbReference type="EMBL" id="MDX3707105.1"/>
    </source>
</evidence>
<reference evidence="1 2" key="1">
    <citation type="journal article" date="2023" name="Microb. Genom.">
        <title>Mesoterricola silvestris gen. nov., sp. nov., Mesoterricola sediminis sp. nov., Geothrix oryzae sp. nov., Geothrix edaphica sp. nov., Geothrix rubra sp. nov., and Geothrix limicola sp. nov., six novel members of Acidobacteriota isolated from soils.</title>
        <authorList>
            <person name="Weisberg A.J."/>
            <person name="Pearce E."/>
            <person name="Kramer C.G."/>
            <person name="Chang J.H."/>
            <person name="Clarke C.R."/>
        </authorList>
    </citation>
    <scope>NUCLEOTIDE SEQUENCE [LARGE SCALE GENOMIC DNA]</scope>
    <source>
        <strain evidence="1 2">ID09-01A</strain>
    </source>
</reference>